<evidence type="ECO:0000313" key="1">
    <source>
        <dbReference type="EMBL" id="KRG29031.1"/>
    </source>
</evidence>
<keyword evidence="2" id="KW-1185">Reference proteome</keyword>
<protein>
    <recommendedName>
        <fullName evidence="3">HNH nuclease domain-containing protein</fullName>
    </recommendedName>
</protein>
<gene>
    <name evidence="1" type="ORF">APR42_03640</name>
</gene>
<evidence type="ECO:0008006" key="3">
    <source>
        <dbReference type="Google" id="ProtNLM"/>
    </source>
</evidence>
<dbReference type="AlphaFoldDB" id="A0A0Q9ZJM9"/>
<name>A0A0Q9ZJM9_9FLAO</name>
<dbReference type="EMBL" id="LKTP01000012">
    <property type="protein sequence ID" value="KRG29031.1"/>
    <property type="molecule type" value="Genomic_DNA"/>
</dbReference>
<dbReference type="Proteomes" id="UP000051643">
    <property type="component" value="Unassembled WGS sequence"/>
</dbReference>
<evidence type="ECO:0000313" key="2">
    <source>
        <dbReference type="Proteomes" id="UP000051643"/>
    </source>
</evidence>
<comment type="caution">
    <text evidence="1">The sequence shown here is derived from an EMBL/GenBank/DDBJ whole genome shotgun (WGS) entry which is preliminary data.</text>
</comment>
<sequence>MIYLGSQKKSLEEYSPKVICWLKIKVKGRRTKRNPNGHKCLNSECEFCNSKMQKKGGLDENFRELLNNDSIVAGLIQGDPKKIFDINCSLVKDYTKGIEKNTQKYFEKLKKFNDEAKSLFVESGYTKWFLKTKQNYTLATKLSRDTCTYCNRQYIFTLKKNGENSGMVPQFGHWFPKGTYPLLALSFYNLIPSCSICNGSSIKGENPLNLKDHFHPYVDEEISDLFQFSFFKKSLRENIIQIKQSPFNPKIKRTADELQTELLYKGHASRELQDLIDLRYKYSQNYLDILFNKTFKKGNLVMSEAEKYRLIFGIETERDNYHKRPLSKFKHDIIKELLNIK</sequence>
<reference evidence="1" key="1">
    <citation type="submission" date="2015-10" db="EMBL/GenBank/DDBJ databases">
        <title>Draft genome sequence of Salegentibacter mishustinae KCTC 12263.</title>
        <authorList>
            <person name="Lin W."/>
            <person name="Zheng Q."/>
        </authorList>
    </citation>
    <scope>NUCLEOTIDE SEQUENCE [LARGE SCALE GENOMIC DNA]</scope>
    <source>
        <strain evidence="1">KCTC 12263</strain>
    </source>
</reference>
<accession>A0A0Q9ZJM9</accession>
<proteinExistence type="predicted"/>
<dbReference type="STRING" id="270918.APR42_03640"/>
<organism evidence="1 2">
    <name type="scientific">Salegentibacter mishustinae</name>
    <dbReference type="NCBI Taxonomy" id="270918"/>
    <lineage>
        <taxon>Bacteria</taxon>
        <taxon>Pseudomonadati</taxon>
        <taxon>Bacteroidota</taxon>
        <taxon>Flavobacteriia</taxon>
        <taxon>Flavobacteriales</taxon>
        <taxon>Flavobacteriaceae</taxon>
        <taxon>Salegentibacter</taxon>
    </lineage>
</organism>